<evidence type="ECO:0000259" key="4">
    <source>
        <dbReference type="Pfam" id="PF00467"/>
    </source>
</evidence>
<keyword evidence="3" id="KW-0687">Ribonucleoprotein</keyword>
<dbReference type="CDD" id="cd06089">
    <property type="entry name" value="KOW_RPL26"/>
    <property type="match status" value="1"/>
</dbReference>
<dbReference type="EMBL" id="FAXA01000469">
    <property type="protein sequence ID" value="CUV03746.1"/>
    <property type="molecule type" value="Genomic_DNA"/>
</dbReference>
<reference evidence="6" key="1">
    <citation type="submission" date="2015-10" db="EMBL/GenBank/DDBJ databases">
        <authorList>
            <person name="Gilbert D.G."/>
        </authorList>
    </citation>
    <scope>NUCLEOTIDE SEQUENCE</scope>
</reference>
<proteinExistence type="inferred from homology"/>
<dbReference type="InterPro" id="IPR008991">
    <property type="entry name" value="Translation_prot_SH3-like_sf"/>
</dbReference>
<dbReference type="InterPro" id="IPR005825">
    <property type="entry name" value="Ribosomal_uL24_CS"/>
</dbReference>
<evidence type="ECO:0000256" key="3">
    <source>
        <dbReference type="ARBA" id="ARBA00023274"/>
    </source>
</evidence>
<protein>
    <submittedName>
        <fullName evidence="6">LSU ribosomal protein L24p (L26e)</fullName>
    </submittedName>
</protein>
<dbReference type="Gene3D" id="2.30.30.30">
    <property type="match status" value="1"/>
</dbReference>
<feature type="domain" description="KOW" evidence="4">
    <location>
        <begin position="6"/>
        <end position="36"/>
    </location>
</feature>
<feature type="domain" description="Large ribosomal subunit protein uL24 C-terminal" evidence="5">
    <location>
        <begin position="38"/>
        <end position="102"/>
    </location>
</feature>
<dbReference type="PROSITE" id="PS01108">
    <property type="entry name" value="RIBOSOMAL_L24"/>
    <property type="match status" value="1"/>
</dbReference>
<dbReference type="GO" id="GO:0006412">
    <property type="term" value="P:translation"/>
    <property type="evidence" value="ECO:0007669"/>
    <property type="project" value="InterPro"/>
</dbReference>
<keyword evidence="2 6" id="KW-0689">Ribosomal protein</keyword>
<dbReference type="PANTHER" id="PTHR12903">
    <property type="entry name" value="MITOCHONDRIAL RIBOSOMAL PROTEIN L24"/>
    <property type="match status" value="1"/>
</dbReference>
<gene>
    <name evidence="6" type="ORF">MGWOODY_Clf902</name>
</gene>
<dbReference type="AlphaFoldDB" id="A0A160VBQ9"/>
<evidence type="ECO:0000313" key="6">
    <source>
        <dbReference type="EMBL" id="CUV03746.1"/>
    </source>
</evidence>
<dbReference type="NCBIfam" id="TIGR01079">
    <property type="entry name" value="rplX_bact"/>
    <property type="match status" value="1"/>
</dbReference>
<dbReference type="InterPro" id="IPR003256">
    <property type="entry name" value="Ribosomal_uL24"/>
</dbReference>
<dbReference type="InterPro" id="IPR041988">
    <property type="entry name" value="Ribosomal_uL24_KOW"/>
</dbReference>
<dbReference type="GO" id="GO:0003723">
    <property type="term" value="F:RNA binding"/>
    <property type="evidence" value="ECO:0007669"/>
    <property type="project" value="InterPro"/>
</dbReference>
<dbReference type="GO" id="GO:0003735">
    <property type="term" value="F:structural constituent of ribosome"/>
    <property type="evidence" value="ECO:0007669"/>
    <property type="project" value="InterPro"/>
</dbReference>
<dbReference type="Pfam" id="PF00467">
    <property type="entry name" value="KOW"/>
    <property type="match status" value="1"/>
</dbReference>
<evidence type="ECO:0000256" key="1">
    <source>
        <dbReference type="ARBA" id="ARBA00010618"/>
    </source>
</evidence>
<evidence type="ECO:0000259" key="5">
    <source>
        <dbReference type="Pfam" id="PF17136"/>
    </source>
</evidence>
<accession>A0A160VBQ9</accession>
<dbReference type="InterPro" id="IPR014722">
    <property type="entry name" value="Rib_uL2_dom2"/>
</dbReference>
<organism evidence="6">
    <name type="scientific">hydrothermal vent metagenome</name>
    <dbReference type="NCBI Taxonomy" id="652676"/>
    <lineage>
        <taxon>unclassified sequences</taxon>
        <taxon>metagenomes</taxon>
        <taxon>ecological metagenomes</taxon>
    </lineage>
</organism>
<name>A0A160VBQ9_9ZZZZ</name>
<dbReference type="GO" id="GO:0005840">
    <property type="term" value="C:ribosome"/>
    <property type="evidence" value="ECO:0007669"/>
    <property type="project" value="UniProtKB-KW"/>
</dbReference>
<dbReference type="InterPro" id="IPR057264">
    <property type="entry name" value="Ribosomal_uL24_C"/>
</dbReference>
<dbReference type="GO" id="GO:1990904">
    <property type="term" value="C:ribonucleoprotein complex"/>
    <property type="evidence" value="ECO:0007669"/>
    <property type="project" value="UniProtKB-KW"/>
</dbReference>
<dbReference type="HAMAP" id="MF_01326_B">
    <property type="entry name" value="Ribosomal_uL24_B"/>
    <property type="match status" value="1"/>
</dbReference>
<comment type="similarity">
    <text evidence="1">Belongs to the universal ribosomal protein uL24 family.</text>
</comment>
<evidence type="ECO:0000256" key="2">
    <source>
        <dbReference type="ARBA" id="ARBA00022980"/>
    </source>
</evidence>
<sequence>MRIRSGDKVLVIAGKEKGKEGTVDRQLTKENRIVVEGVNFITRHVKPRPGVRQSGRIQQEAPIHISNVVLICNKCSKPMKPKIVFLETGARVRSCPKCQEVIDDAR</sequence>
<dbReference type="Pfam" id="PF17136">
    <property type="entry name" value="ribosomal_L24"/>
    <property type="match status" value="1"/>
</dbReference>
<dbReference type="SUPFAM" id="SSF50104">
    <property type="entry name" value="Translation proteins SH3-like domain"/>
    <property type="match status" value="1"/>
</dbReference>
<dbReference type="InterPro" id="IPR005824">
    <property type="entry name" value="KOW"/>
</dbReference>